<dbReference type="GO" id="GO:0003677">
    <property type="term" value="F:DNA binding"/>
    <property type="evidence" value="ECO:0007669"/>
    <property type="project" value="UniProtKB-KW"/>
</dbReference>
<dbReference type="GO" id="GO:0005829">
    <property type="term" value="C:cytosol"/>
    <property type="evidence" value="ECO:0007669"/>
    <property type="project" value="TreeGrafter"/>
</dbReference>
<proteinExistence type="predicted"/>
<evidence type="ECO:0000313" key="5">
    <source>
        <dbReference type="EMBL" id="RDV04028.1"/>
    </source>
</evidence>
<dbReference type="OrthoDB" id="7584044at2"/>
<dbReference type="GO" id="GO:0003700">
    <property type="term" value="F:DNA-binding transcription factor activity"/>
    <property type="evidence" value="ECO:0007669"/>
    <property type="project" value="TreeGrafter"/>
</dbReference>
<dbReference type="PANTHER" id="PTHR24567:SF68">
    <property type="entry name" value="DNA-BINDING TRANSCRIPTIONAL DUAL REGULATOR CRP"/>
    <property type="match status" value="1"/>
</dbReference>
<dbReference type="InterPro" id="IPR050397">
    <property type="entry name" value="Env_Response_Regulators"/>
</dbReference>
<dbReference type="RefSeq" id="WP_115516054.1">
    <property type="nucleotide sequence ID" value="NZ_QRGO01000001.1"/>
</dbReference>
<dbReference type="InterPro" id="IPR014710">
    <property type="entry name" value="RmlC-like_jellyroll"/>
</dbReference>
<evidence type="ECO:0000256" key="2">
    <source>
        <dbReference type="ARBA" id="ARBA00023125"/>
    </source>
</evidence>
<evidence type="ECO:0000256" key="3">
    <source>
        <dbReference type="ARBA" id="ARBA00023163"/>
    </source>
</evidence>
<feature type="domain" description="HTH crp-type" evidence="4">
    <location>
        <begin position="159"/>
        <end position="233"/>
    </location>
</feature>
<dbReference type="SUPFAM" id="SSF46785">
    <property type="entry name" value="Winged helix' DNA-binding domain"/>
    <property type="match status" value="1"/>
</dbReference>
<keyword evidence="2" id="KW-0238">DNA-binding</keyword>
<keyword evidence="6" id="KW-1185">Reference proteome</keyword>
<dbReference type="CDD" id="cd00038">
    <property type="entry name" value="CAP_ED"/>
    <property type="match status" value="1"/>
</dbReference>
<protein>
    <submittedName>
        <fullName evidence="5">Crp/Fnr family transcriptional regulator</fullName>
    </submittedName>
</protein>
<dbReference type="InterPro" id="IPR036388">
    <property type="entry name" value="WH-like_DNA-bd_sf"/>
</dbReference>
<dbReference type="SMART" id="SM00419">
    <property type="entry name" value="HTH_CRP"/>
    <property type="match status" value="1"/>
</dbReference>
<dbReference type="Gene3D" id="1.10.10.10">
    <property type="entry name" value="Winged helix-like DNA-binding domain superfamily/Winged helix DNA-binding domain"/>
    <property type="match status" value="1"/>
</dbReference>
<dbReference type="InterPro" id="IPR000595">
    <property type="entry name" value="cNMP-bd_dom"/>
</dbReference>
<dbReference type="InterPro" id="IPR012318">
    <property type="entry name" value="HTH_CRP"/>
</dbReference>
<dbReference type="AlphaFoldDB" id="A0A371B8W7"/>
<organism evidence="5 6">
    <name type="scientific">Undibacter mobilis</name>
    <dbReference type="NCBI Taxonomy" id="2292256"/>
    <lineage>
        <taxon>Bacteria</taxon>
        <taxon>Pseudomonadati</taxon>
        <taxon>Pseudomonadota</taxon>
        <taxon>Alphaproteobacteria</taxon>
        <taxon>Hyphomicrobiales</taxon>
        <taxon>Nitrobacteraceae</taxon>
        <taxon>Undibacter</taxon>
    </lineage>
</organism>
<evidence type="ECO:0000259" key="4">
    <source>
        <dbReference type="PROSITE" id="PS51063"/>
    </source>
</evidence>
<dbReference type="SUPFAM" id="SSF51206">
    <property type="entry name" value="cAMP-binding domain-like"/>
    <property type="match status" value="1"/>
</dbReference>
<gene>
    <name evidence="5" type="ORF">DXH78_05160</name>
</gene>
<sequence length="252" mass="28859">MILGNARPNGHITPCEQCPLRRLPCLREFTPQELEFIKRFKIDELRVEPGASFLHEGSRSEHLYTVLEGWAFRYKTLDDGRRQILNFALPADMVGLQGAVMEEMEHSVEALTPLTLCVLPRRRLYELYSQYPTLAFDITWLAAREEQMLEQHLVSIGRRSALERVAFVLLHIYGRARELGLARDNIVAFPLTQQHLADALGLSLVHTNKTLKRLIATKAIRWQGRQFELLNEEMLSSIAGTEAPASKNRPFI</sequence>
<keyword evidence="3" id="KW-0804">Transcription</keyword>
<name>A0A371B8W7_9BRAD</name>
<dbReference type="Pfam" id="PF13545">
    <property type="entry name" value="HTH_Crp_2"/>
    <property type="match status" value="1"/>
</dbReference>
<reference evidence="6" key="1">
    <citation type="submission" date="2018-08" db="EMBL/GenBank/DDBJ databases">
        <authorList>
            <person name="Kim S.-J."/>
            <person name="Jung G.-Y."/>
        </authorList>
    </citation>
    <scope>NUCLEOTIDE SEQUENCE [LARGE SCALE GENOMIC DNA]</scope>
    <source>
        <strain evidence="6">GY_H</strain>
    </source>
</reference>
<dbReference type="EMBL" id="QRGO01000001">
    <property type="protein sequence ID" value="RDV04028.1"/>
    <property type="molecule type" value="Genomic_DNA"/>
</dbReference>
<dbReference type="Gene3D" id="2.60.120.10">
    <property type="entry name" value="Jelly Rolls"/>
    <property type="match status" value="1"/>
</dbReference>
<dbReference type="PROSITE" id="PS51063">
    <property type="entry name" value="HTH_CRP_2"/>
    <property type="match status" value="1"/>
</dbReference>
<evidence type="ECO:0000313" key="6">
    <source>
        <dbReference type="Proteomes" id="UP000263993"/>
    </source>
</evidence>
<dbReference type="Pfam" id="PF00027">
    <property type="entry name" value="cNMP_binding"/>
    <property type="match status" value="1"/>
</dbReference>
<dbReference type="Proteomes" id="UP000263993">
    <property type="component" value="Unassembled WGS sequence"/>
</dbReference>
<dbReference type="InterPro" id="IPR036390">
    <property type="entry name" value="WH_DNA-bd_sf"/>
</dbReference>
<comment type="caution">
    <text evidence="5">The sequence shown here is derived from an EMBL/GenBank/DDBJ whole genome shotgun (WGS) entry which is preliminary data.</text>
</comment>
<evidence type="ECO:0000256" key="1">
    <source>
        <dbReference type="ARBA" id="ARBA00023015"/>
    </source>
</evidence>
<dbReference type="PANTHER" id="PTHR24567">
    <property type="entry name" value="CRP FAMILY TRANSCRIPTIONAL REGULATORY PROTEIN"/>
    <property type="match status" value="1"/>
</dbReference>
<keyword evidence="1" id="KW-0805">Transcription regulation</keyword>
<accession>A0A371B8W7</accession>
<dbReference type="InterPro" id="IPR018490">
    <property type="entry name" value="cNMP-bd_dom_sf"/>
</dbReference>